<name>A0ABW3XIZ1_9ACTN</name>
<protein>
    <submittedName>
        <fullName evidence="2">Uncharacterized protein</fullName>
    </submittedName>
</protein>
<comment type="caution">
    <text evidence="2">The sequence shown here is derived from an EMBL/GenBank/DDBJ whole genome shotgun (WGS) entry which is preliminary data.</text>
</comment>
<sequence>MPKNQTTAAKKARAIQREAGGKHTALLAEQNVCGERLDPFLVFPETCNRPPHPHEEPHSEDRGFDGKAWRQREADRWAAEEARRAALTPEERAEEDERAREWEYDEMRANAASEYPNDDKYYGDED</sequence>
<evidence type="ECO:0000256" key="1">
    <source>
        <dbReference type="SAM" id="MobiDB-lite"/>
    </source>
</evidence>
<reference evidence="3" key="1">
    <citation type="journal article" date="2019" name="Int. J. Syst. Evol. Microbiol.">
        <title>The Global Catalogue of Microorganisms (GCM) 10K type strain sequencing project: providing services to taxonomists for standard genome sequencing and annotation.</title>
        <authorList>
            <consortium name="The Broad Institute Genomics Platform"/>
            <consortium name="The Broad Institute Genome Sequencing Center for Infectious Disease"/>
            <person name="Wu L."/>
            <person name="Ma J."/>
        </authorList>
    </citation>
    <scope>NUCLEOTIDE SEQUENCE [LARGE SCALE GENOMIC DNA]</scope>
    <source>
        <strain evidence="3">CGMCC 4.7020</strain>
    </source>
</reference>
<organism evidence="2 3">
    <name type="scientific">Streptomyces kaempferi</name>
    <dbReference type="NCBI Taxonomy" id="333725"/>
    <lineage>
        <taxon>Bacteria</taxon>
        <taxon>Bacillati</taxon>
        <taxon>Actinomycetota</taxon>
        <taxon>Actinomycetes</taxon>
        <taxon>Kitasatosporales</taxon>
        <taxon>Streptomycetaceae</taxon>
        <taxon>Streptomyces</taxon>
    </lineage>
</organism>
<evidence type="ECO:0000313" key="2">
    <source>
        <dbReference type="EMBL" id="MFD1309076.1"/>
    </source>
</evidence>
<accession>A0ABW3XIZ1</accession>
<feature type="region of interest" description="Disordered" evidence="1">
    <location>
        <begin position="47"/>
        <end position="126"/>
    </location>
</feature>
<feature type="compositionally biased region" description="Basic and acidic residues" evidence="1">
    <location>
        <begin position="52"/>
        <end position="108"/>
    </location>
</feature>
<dbReference type="EMBL" id="JBHTMM010000033">
    <property type="protein sequence ID" value="MFD1309076.1"/>
    <property type="molecule type" value="Genomic_DNA"/>
</dbReference>
<dbReference type="RefSeq" id="WP_381328763.1">
    <property type="nucleotide sequence ID" value="NZ_JBHTMM010000033.1"/>
</dbReference>
<evidence type="ECO:0000313" key="3">
    <source>
        <dbReference type="Proteomes" id="UP001597058"/>
    </source>
</evidence>
<proteinExistence type="predicted"/>
<gene>
    <name evidence="2" type="ORF">ACFQ5X_24865</name>
</gene>
<feature type="compositionally biased region" description="Basic and acidic residues" evidence="1">
    <location>
        <begin position="117"/>
        <end position="126"/>
    </location>
</feature>
<keyword evidence="3" id="KW-1185">Reference proteome</keyword>
<dbReference type="Proteomes" id="UP001597058">
    <property type="component" value="Unassembled WGS sequence"/>
</dbReference>